<dbReference type="SMART" id="SM01234">
    <property type="entry name" value="Haemolytic"/>
    <property type="match status" value="1"/>
</dbReference>
<comment type="subcellular location">
    <subcellularLocation>
        <location evidence="1">Cell membrane</location>
        <topology evidence="1">Peripheral membrane protein</topology>
        <orientation evidence="1">Cytoplasmic side</orientation>
    </subcellularLocation>
</comment>
<gene>
    <name evidence="2" type="primary">yidD</name>
    <name evidence="2" type="ORF">SCD90_16170</name>
</gene>
<dbReference type="Pfam" id="PF01809">
    <property type="entry name" value="YidD"/>
    <property type="match status" value="1"/>
</dbReference>
<reference evidence="2 3" key="1">
    <citation type="submission" date="2023-11" db="EMBL/GenBank/DDBJ databases">
        <authorList>
            <person name="Bao R."/>
        </authorList>
    </citation>
    <scope>NUCLEOTIDE SEQUENCE [LARGE SCALE GENOMIC DNA]</scope>
    <source>
        <strain evidence="2 3">PJ23</strain>
    </source>
</reference>
<evidence type="ECO:0000313" key="2">
    <source>
        <dbReference type="EMBL" id="MDX6807599.1"/>
    </source>
</evidence>
<dbReference type="HAMAP" id="MF_00386">
    <property type="entry name" value="UPF0161_YidD"/>
    <property type="match status" value="1"/>
</dbReference>
<dbReference type="EMBL" id="JAXAFJ010000014">
    <property type="protein sequence ID" value="MDX6807599.1"/>
    <property type="molecule type" value="Genomic_DNA"/>
</dbReference>
<name>A0ABU4RRX2_9HYPH</name>
<comment type="caution">
    <text evidence="2">The sequence shown here is derived from an EMBL/GenBank/DDBJ whole genome shotgun (WGS) entry which is preliminary data.</text>
</comment>
<dbReference type="PANTHER" id="PTHR33383">
    <property type="entry name" value="MEMBRANE PROTEIN INSERTION EFFICIENCY FACTOR-RELATED"/>
    <property type="match status" value="1"/>
</dbReference>
<comment type="function">
    <text evidence="1">Could be involved in insertion of integral membrane proteins into the membrane.</text>
</comment>
<accession>A0ABU4RRX2</accession>
<dbReference type="NCBIfam" id="TIGR00278">
    <property type="entry name" value="membrane protein insertion efficiency factor YidD"/>
    <property type="match status" value="1"/>
</dbReference>
<sequence length="106" mass="12447">MKSLLLFPIRFYQHFVSPLIGPRCRYQPTCSAYMAESVERHGVWRGGWIGTARLCRCHPWSPSGFDPVPQQLPASGRWYIPWRYGRWTGRHMTVRLDRQDPTAENN</sequence>
<dbReference type="RefSeq" id="WP_319845744.1">
    <property type="nucleotide sequence ID" value="NZ_JAXAFJ010000014.1"/>
</dbReference>
<keyword evidence="1" id="KW-0472">Membrane</keyword>
<protein>
    <recommendedName>
        <fullName evidence="1">Putative membrane protein insertion efficiency factor</fullName>
    </recommendedName>
</protein>
<keyword evidence="3" id="KW-1185">Reference proteome</keyword>
<dbReference type="PANTHER" id="PTHR33383:SF1">
    <property type="entry name" value="MEMBRANE PROTEIN INSERTION EFFICIENCY FACTOR-RELATED"/>
    <property type="match status" value="1"/>
</dbReference>
<evidence type="ECO:0000256" key="1">
    <source>
        <dbReference type="HAMAP-Rule" id="MF_00386"/>
    </source>
</evidence>
<proteinExistence type="inferred from homology"/>
<dbReference type="Proteomes" id="UP001274321">
    <property type="component" value="Unassembled WGS sequence"/>
</dbReference>
<evidence type="ECO:0000313" key="3">
    <source>
        <dbReference type="Proteomes" id="UP001274321"/>
    </source>
</evidence>
<comment type="similarity">
    <text evidence="1">Belongs to the UPF0161 family.</text>
</comment>
<keyword evidence="1" id="KW-1003">Cell membrane</keyword>
<dbReference type="InterPro" id="IPR002696">
    <property type="entry name" value="Membr_insert_effic_factor_YidD"/>
</dbReference>
<organism evidence="2 3">
    <name type="scientific">Terrihabitans rhizophilus</name>
    <dbReference type="NCBI Taxonomy" id="3092662"/>
    <lineage>
        <taxon>Bacteria</taxon>
        <taxon>Pseudomonadati</taxon>
        <taxon>Pseudomonadota</taxon>
        <taxon>Alphaproteobacteria</taxon>
        <taxon>Hyphomicrobiales</taxon>
        <taxon>Terrihabitans</taxon>
    </lineage>
</organism>